<gene>
    <name evidence="1" type="ORF">CKO31_02920</name>
</gene>
<evidence type="ECO:0000313" key="1">
    <source>
        <dbReference type="EMBL" id="MBK1629707.1"/>
    </source>
</evidence>
<comment type="caution">
    <text evidence="1">The sequence shown here is derived from an EMBL/GenBank/DDBJ whole genome shotgun (WGS) entry which is preliminary data.</text>
</comment>
<organism evidence="1 2">
    <name type="scientific">Thiohalocapsa halophila</name>
    <dbReference type="NCBI Taxonomy" id="69359"/>
    <lineage>
        <taxon>Bacteria</taxon>
        <taxon>Pseudomonadati</taxon>
        <taxon>Pseudomonadota</taxon>
        <taxon>Gammaproteobacteria</taxon>
        <taxon>Chromatiales</taxon>
        <taxon>Chromatiaceae</taxon>
        <taxon>Thiohalocapsa</taxon>
    </lineage>
</organism>
<reference evidence="1 2" key="1">
    <citation type="journal article" date="2020" name="Microorganisms">
        <title>Osmotic Adaptation and Compatible Solute Biosynthesis of Phototrophic Bacteria as Revealed from Genome Analyses.</title>
        <authorList>
            <person name="Imhoff J.F."/>
            <person name="Rahn T."/>
            <person name="Kunzel S."/>
            <person name="Keller A."/>
            <person name="Neulinger S.C."/>
        </authorList>
    </citation>
    <scope>NUCLEOTIDE SEQUENCE [LARGE SCALE GENOMIC DNA]</scope>
    <source>
        <strain evidence="1 2">DSM 6210</strain>
    </source>
</reference>
<protein>
    <recommendedName>
        <fullName evidence="3">Sulfotransferase</fullName>
    </recommendedName>
</protein>
<dbReference type="RefSeq" id="WP_200233936.1">
    <property type="nucleotide sequence ID" value="NZ_NRRV01000004.1"/>
</dbReference>
<proteinExistence type="predicted"/>
<sequence>MIENLSTGAFGAGIGRLLPVELAALEKAKTPLRLFLTLSMQRSGQHLIIRWLCRSLGEAIHFNFCHFRRRGLAMALTPRTGRRVVYQGDAIDDSGIQTAADLYPSLPAGRFAALLYSLEDHDPADPLLRRIIHRYRHCLRVLVVLRDPYNWLASTMQLQDEPADTTRRRLERCKRYLTNALHEDWPLSCPVTVVKYDRFVLDPAYRRQLARELEVPMRPAAEAALQEVPAFGGGSSFSGTAPGADLRNAVFERWRHFVDDPHYLAIAQDRELAALDSALFPDVPSAAARRAALGVRADSDAA</sequence>
<evidence type="ECO:0000313" key="2">
    <source>
        <dbReference type="Proteomes" id="UP000748752"/>
    </source>
</evidence>
<dbReference type="SUPFAM" id="SSF52540">
    <property type="entry name" value="P-loop containing nucleoside triphosphate hydrolases"/>
    <property type="match status" value="1"/>
</dbReference>
<dbReference type="EMBL" id="NRRV01000004">
    <property type="protein sequence ID" value="MBK1629707.1"/>
    <property type="molecule type" value="Genomic_DNA"/>
</dbReference>
<keyword evidence="2" id="KW-1185">Reference proteome</keyword>
<dbReference type="InterPro" id="IPR027417">
    <property type="entry name" value="P-loop_NTPase"/>
</dbReference>
<dbReference type="Gene3D" id="3.40.50.300">
    <property type="entry name" value="P-loop containing nucleotide triphosphate hydrolases"/>
    <property type="match status" value="1"/>
</dbReference>
<evidence type="ECO:0008006" key="3">
    <source>
        <dbReference type="Google" id="ProtNLM"/>
    </source>
</evidence>
<accession>A0ABS1CCS3</accession>
<dbReference type="Proteomes" id="UP000748752">
    <property type="component" value="Unassembled WGS sequence"/>
</dbReference>
<name>A0ABS1CCS3_9GAMM</name>